<reference evidence="1" key="1">
    <citation type="submission" date="2022-11" db="EMBL/GenBank/DDBJ databases">
        <authorList>
            <person name="Hyden B.L."/>
            <person name="Feng K."/>
            <person name="Yates T."/>
            <person name="Jawdy S."/>
            <person name="Smart L.B."/>
            <person name="Muchero W."/>
        </authorList>
    </citation>
    <scope>NUCLEOTIDE SEQUENCE</scope>
    <source>
        <tissue evidence="1">Shoot tip</tissue>
    </source>
</reference>
<keyword evidence="2" id="KW-1185">Reference proteome</keyword>
<sequence length="57" mass="6882">MILDTHAEVFVWVGQSVDRNTLRWLYVWMVCLHMYHYIKLLKEMNHHSLQHTSCGIP</sequence>
<evidence type="ECO:0000313" key="1">
    <source>
        <dbReference type="EMBL" id="KAJ6747488.1"/>
    </source>
</evidence>
<dbReference type="EMBL" id="JAPFFM010000009">
    <property type="protein sequence ID" value="KAJ6747488.1"/>
    <property type="molecule type" value="Genomic_DNA"/>
</dbReference>
<gene>
    <name evidence="1" type="ORF">OIU74_029866</name>
</gene>
<dbReference type="Proteomes" id="UP001151752">
    <property type="component" value="Chromosome 6"/>
</dbReference>
<comment type="caution">
    <text evidence="1">The sequence shown here is derived from an EMBL/GenBank/DDBJ whole genome shotgun (WGS) entry which is preliminary data.</text>
</comment>
<accession>A0A9Q0VH85</accession>
<proteinExistence type="predicted"/>
<organism evidence="1 2">
    <name type="scientific">Salix koriyanagi</name>
    <dbReference type="NCBI Taxonomy" id="2511006"/>
    <lineage>
        <taxon>Eukaryota</taxon>
        <taxon>Viridiplantae</taxon>
        <taxon>Streptophyta</taxon>
        <taxon>Embryophyta</taxon>
        <taxon>Tracheophyta</taxon>
        <taxon>Spermatophyta</taxon>
        <taxon>Magnoliopsida</taxon>
        <taxon>eudicotyledons</taxon>
        <taxon>Gunneridae</taxon>
        <taxon>Pentapetalae</taxon>
        <taxon>rosids</taxon>
        <taxon>fabids</taxon>
        <taxon>Malpighiales</taxon>
        <taxon>Salicaceae</taxon>
        <taxon>Saliceae</taxon>
        <taxon>Salix</taxon>
    </lineage>
</organism>
<reference evidence="1" key="2">
    <citation type="journal article" date="2023" name="Int. J. Mol. Sci.">
        <title>De Novo Assembly and Annotation of 11 Diverse Shrub Willow (Salix) Genomes Reveals Novel Gene Organization in Sex-Linked Regions.</title>
        <authorList>
            <person name="Hyden B."/>
            <person name="Feng K."/>
            <person name="Yates T.B."/>
            <person name="Jawdy S."/>
            <person name="Cereghino C."/>
            <person name="Smart L.B."/>
            <person name="Muchero W."/>
        </authorList>
    </citation>
    <scope>NUCLEOTIDE SEQUENCE</scope>
    <source>
        <tissue evidence="1">Shoot tip</tissue>
    </source>
</reference>
<evidence type="ECO:0000313" key="2">
    <source>
        <dbReference type="Proteomes" id="UP001151752"/>
    </source>
</evidence>
<name>A0A9Q0VH85_9ROSI</name>
<protein>
    <recommendedName>
        <fullName evidence="3">Gelsolin-like domain-containing protein</fullName>
    </recommendedName>
</protein>
<evidence type="ECO:0008006" key="3">
    <source>
        <dbReference type="Google" id="ProtNLM"/>
    </source>
</evidence>
<dbReference type="AlphaFoldDB" id="A0A9Q0VH85"/>